<dbReference type="Gene3D" id="3.40.50.620">
    <property type="entry name" value="HUPs"/>
    <property type="match status" value="1"/>
</dbReference>
<dbReference type="InterPro" id="IPR024074">
    <property type="entry name" value="AS_cat/multimer_dom_body"/>
</dbReference>
<dbReference type="InterPro" id="IPR001518">
    <property type="entry name" value="Arginosuc_synth"/>
</dbReference>
<dbReference type="SUPFAM" id="SSF52402">
    <property type="entry name" value="Adenine nucleotide alpha hydrolases-like"/>
    <property type="match status" value="1"/>
</dbReference>
<keyword evidence="4" id="KW-0436">Ligase</keyword>
<evidence type="ECO:0000256" key="4">
    <source>
        <dbReference type="ARBA" id="ARBA00022598"/>
    </source>
</evidence>
<dbReference type="GO" id="GO:0005737">
    <property type="term" value="C:cytoplasm"/>
    <property type="evidence" value="ECO:0007669"/>
    <property type="project" value="TreeGrafter"/>
</dbReference>
<protein>
    <recommendedName>
        <fullName evidence="2">argininosuccinate synthase</fullName>
        <ecNumber evidence="2">6.3.4.5</ecNumber>
    </recommendedName>
</protein>
<dbReference type="GO" id="GO:0004055">
    <property type="term" value="F:argininosuccinate synthase activity"/>
    <property type="evidence" value="ECO:0007669"/>
    <property type="project" value="UniProtKB-EC"/>
</dbReference>
<organism evidence="10">
    <name type="scientific">Vibrio chaetopteri</name>
    <dbReference type="NCBI Taxonomy" id="3016528"/>
    <lineage>
        <taxon>Bacteria</taxon>
        <taxon>Pseudomonadati</taxon>
        <taxon>Pseudomonadota</taxon>
        <taxon>Gammaproteobacteria</taxon>
        <taxon>Vibrionales</taxon>
        <taxon>Vibrionaceae</taxon>
        <taxon>Vibrio</taxon>
    </lineage>
</organism>
<comment type="pathway">
    <text evidence="1">Amino-acid biosynthesis; L-arginine biosynthesis; L-arginine from L-ornithine and carbamoyl phosphate: step 2/3.</text>
</comment>
<feature type="domain" description="Arginosuccinate synthase-like N-terminal" evidence="8">
    <location>
        <begin position="23"/>
        <end position="175"/>
    </location>
</feature>
<reference evidence="10" key="1">
    <citation type="submission" date="2023-01" db="EMBL/GenBank/DDBJ databases">
        <title>Vibrio sp. CB1-14 genome sequencing.</title>
        <authorList>
            <person name="Otstavnykh N."/>
            <person name="Isaeva M."/>
            <person name="Meleshko D."/>
        </authorList>
    </citation>
    <scope>NUCLEOTIDE SEQUENCE</scope>
    <source>
        <strain evidence="10">CB1-14</strain>
        <plasmid evidence="10">p1</plasmid>
    </source>
</reference>
<keyword evidence="3" id="KW-0055">Arginine biosynthesis</keyword>
<evidence type="ECO:0000256" key="3">
    <source>
        <dbReference type="ARBA" id="ARBA00022571"/>
    </source>
</evidence>
<dbReference type="GO" id="GO:0000050">
    <property type="term" value="P:urea cycle"/>
    <property type="evidence" value="ECO:0007669"/>
    <property type="project" value="TreeGrafter"/>
</dbReference>
<evidence type="ECO:0000313" key="10">
    <source>
        <dbReference type="EMBL" id="XCD19163.1"/>
    </source>
</evidence>
<sequence>MKKLRSIEDLLLMSTQCKHILTLFSGGLDSAYLLSLLSESKAKVTALVVDVGETYDRQRLQIVCDHFDVELAIVDAKQDFIEYGVLPAIQSQAYYLGDYPVSSSLSRPIIAQHAVNTAKKLGCDAIVHTATQSQNSLRRLNGAIETLGFDGYYGSPYEYSAISREEKTDHLAEQGLMHFKGREVSSDSNLWCREFESGVMDNPEDFADPNSHFSWAVWEPEHHLENHTIKIGFHKGHPVELNGRAIQLSQLISYLNRHIGGYEIGRYVGFDHLEEDEKVLEIREAPAATLLMSAFKLLSVATLPTDILRAKRVHDDAWTMEAVEGRWNSLAQQMSYQYISTLSESITGDVTFTLTRGAALPSAIYAENARYLKNRDEWEKLVTKERSLRTVKARAGFDLDSNVA</sequence>
<accession>A0AAU8BR93</accession>
<gene>
    <name evidence="10" type="ORF">PG915_24830</name>
</gene>
<dbReference type="GO" id="GO:0000053">
    <property type="term" value="P:argininosuccinate metabolic process"/>
    <property type="evidence" value="ECO:0007669"/>
    <property type="project" value="TreeGrafter"/>
</dbReference>
<evidence type="ECO:0000259" key="8">
    <source>
        <dbReference type="Pfam" id="PF00764"/>
    </source>
</evidence>
<evidence type="ECO:0000256" key="1">
    <source>
        <dbReference type="ARBA" id="ARBA00004967"/>
    </source>
</evidence>
<dbReference type="GO" id="GO:0005524">
    <property type="term" value="F:ATP binding"/>
    <property type="evidence" value="ECO:0007669"/>
    <property type="project" value="UniProtKB-KW"/>
</dbReference>
<evidence type="ECO:0000256" key="7">
    <source>
        <dbReference type="ARBA" id="ARBA00022840"/>
    </source>
</evidence>
<keyword evidence="5" id="KW-0028">Amino-acid biosynthesis</keyword>
<geneLocation type="plasmid" evidence="10">
    <name>p1</name>
</geneLocation>
<dbReference type="PANTHER" id="PTHR11587:SF2">
    <property type="entry name" value="ARGININOSUCCINATE SYNTHASE"/>
    <property type="match status" value="1"/>
</dbReference>
<dbReference type="InterPro" id="IPR048268">
    <property type="entry name" value="Arginosuc_syn_C"/>
</dbReference>
<dbReference type="SUPFAM" id="SSF69864">
    <property type="entry name" value="Argininosuccinate synthetase, C-terminal domain"/>
    <property type="match status" value="1"/>
</dbReference>
<dbReference type="EC" id="6.3.4.5" evidence="2"/>
<dbReference type="KEGG" id="vck:PG915_24830"/>
<dbReference type="Pfam" id="PF00764">
    <property type="entry name" value="Arginosuc_synth"/>
    <property type="match status" value="1"/>
</dbReference>
<dbReference type="InterPro" id="IPR048267">
    <property type="entry name" value="Arginosuc_syn_N"/>
</dbReference>
<dbReference type="EMBL" id="CP115922">
    <property type="protein sequence ID" value="XCD19163.1"/>
    <property type="molecule type" value="Genomic_DNA"/>
</dbReference>
<evidence type="ECO:0000256" key="6">
    <source>
        <dbReference type="ARBA" id="ARBA00022741"/>
    </source>
</evidence>
<evidence type="ECO:0000256" key="5">
    <source>
        <dbReference type="ARBA" id="ARBA00022605"/>
    </source>
</evidence>
<feature type="domain" description="Arginosuccinate synthase C-terminal" evidence="9">
    <location>
        <begin position="185"/>
        <end position="368"/>
    </location>
</feature>
<evidence type="ECO:0000256" key="2">
    <source>
        <dbReference type="ARBA" id="ARBA00012286"/>
    </source>
</evidence>
<proteinExistence type="predicted"/>
<evidence type="ECO:0000259" key="9">
    <source>
        <dbReference type="Pfam" id="PF20979"/>
    </source>
</evidence>
<dbReference type="GO" id="GO:0006526">
    <property type="term" value="P:L-arginine biosynthetic process"/>
    <property type="evidence" value="ECO:0007669"/>
    <property type="project" value="UniProtKB-KW"/>
</dbReference>
<name>A0AAU8BR93_9VIBR</name>
<keyword evidence="6" id="KW-0547">Nucleotide-binding</keyword>
<dbReference type="PANTHER" id="PTHR11587">
    <property type="entry name" value="ARGININOSUCCINATE SYNTHASE"/>
    <property type="match status" value="1"/>
</dbReference>
<keyword evidence="10" id="KW-0614">Plasmid</keyword>
<dbReference type="Gene3D" id="3.90.1260.10">
    <property type="entry name" value="Argininosuccinate synthetase, chain A, domain 2"/>
    <property type="match status" value="1"/>
</dbReference>
<dbReference type="NCBIfam" id="NF038212">
    <property type="entry name" value="argG_rel"/>
    <property type="match status" value="1"/>
</dbReference>
<dbReference type="AlphaFoldDB" id="A0AAU8BR93"/>
<dbReference type="Pfam" id="PF20979">
    <property type="entry name" value="Arginosuc_syn_C"/>
    <property type="match status" value="1"/>
</dbReference>
<keyword evidence="7" id="KW-0067">ATP-binding</keyword>
<dbReference type="RefSeq" id="WP_353500287.1">
    <property type="nucleotide sequence ID" value="NZ_CP115922.1"/>
</dbReference>
<dbReference type="InterPro" id="IPR014729">
    <property type="entry name" value="Rossmann-like_a/b/a_fold"/>
</dbReference>